<feature type="domain" description="EamA" evidence="2">
    <location>
        <begin position="157"/>
        <end position="289"/>
    </location>
</feature>
<organism evidence="3 4">
    <name type="scientific">Pseudoleptotrichia goodfellowii F0264</name>
    <dbReference type="NCBI Taxonomy" id="596323"/>
    <lineage>
        <taxon>Bacteria</taxon>
        <taxon>Fusobacteriati</taxon>
        <taxon>Fusobacteriota</taxon>
        <taxon>Fusobacteriia</taxon>
        <taxon>Fusobacteriales</taxon>
        <taxon>Leptotrichiaceae</taxon>
        <taxon>Pseudoleptotrichia</taxon>
    </lineage>
</organism>
<dbReference type="PANTHER" id="PTHR22911">
    <property type="entry name" value="ACYL-MALONYL CONDENSING ENZYME-RELATED"/>
    <property type="match status" value="1"/>
</dbReference>
<dbReference type="PANTHER" id="PTHR22911:SF102">
    <property type="entry name" value="MEMBRANE PROTEIN"/>
    <property type="match status" value="1"/>
</dbReference>
<feature type="transmembrane region" description="Helical" evidence="1">
    <location>
        <begin position="274"/>
        <end position="292"/>
    </location>
</feature>
<feature type="transmembrane region" description="Helical" evidence="1">
    <location>
        <begin position="182"/>
        <end position="204"/>
    </location>
</feature>
<feature type="transmembrane region" description="Helical" evidence="1">
    <location>
        <begin position="96"/>
        <end position="120"/>
    </location>
</feature>
<comment type="caution">
    <text evidence="3">The sequence shown here is derived from an EMBL/GenBank/DDBJ whole genome shotgun (WGS) entry which is preliminary data.</text>
</comment>
<evidence type="ECO:0000313" key="3">
    <source>
        <dbReference type="EMBL" id="EEY36095.1"/>
    </source>
</evidence>
<evidence type="ECO:0000256" key="1">
    <source>
        <dbReference type="SAM" id="Phobius"/>
    </source>
</evidence>
<reference evidence="3 4" key="1">
    <citation type="submission" date="2009-10" db="EMBL/GenBank/DDBJ databases">
        <authorList>
            <person name="Harkins D.M."/>
            <person name="Madupu R."/>
            <person name="Durkin A.S."/>
            <person name="Torralba M."/>
            <person name="Methe B."/>
            <person name="Sutton G.G."/>
            <person name="Strausberg R.L."/>
            <person name="Nelson K.E."/>
        </authorList>
    </citation>
    <scope>NUCLEOTIDE SEQUENCE [LARGE SCALE GENOMIC DNA]</scope>
    <source>
        <strain evidence="3 4">F0264</strain>
    </source>
</reference>
<dbReference type="SUPFAM" id="SSF103481">
    <property type="entry name" value="Multidrug resistance efflux transporter EmrE"/>
    <property type="match status" value="2"/>
</dbReference>
<keyword evidence="4" id="KW-1185">Reference proteome</keyword>
<evidence type="ECO:0000259" key="2">
    <source>
        <dbReference type="Pfam" id="PF00892"/>
    </source>
</evidence>
<keyword evidence="1" id="KW-0812">Transmembrane</keyword>
<gene>
    <name evidence="3" type="ORF">HMPREF0554_0756</name>
</gene>
<dbReference type="GO" id="GO:0016020">
    <property type="term" value="C:membrane"/>
    <property type="evidence" value="ECO:0007669"/>
    <property type="project" value="InterPro"/>
</dbReference>
<dbReference type="RefSeq" id="WP_006806319.1">
    <property type="nucleotide sequence ID" value="NZ_ADAD01000012.1"/>
</dbReference>
<feature type="transmembrane region" description="Helical" evidence="1">
    <location>
        <begin position="39"/>
        <end position="58"/>
    </location>
</feature>
<feature type="transmembrane region" description="Helical" evidence="1">
    <location>
        <begin position="12"/>
        <end position="33"/>
    </location>
</feature>
<accession>D0GIK4</accession>
<proteinExistence type="predicted"/>
<feature type="transmembrane region" description="Helical" evidence="1">
    <location>
        <begin position="249"/>
        <end position="268"/>
    </location>
</feature>
<feature type="transmembrane region" description="Helical" evidence="1">
    <location>
        <begin position="70"/>
        <end position="90"/>
    </location>
</feature>
<dbReference type="EMBL" id="ADAD01000012">
    <property type="protein sequence ID" value="EEY36095.1"/>
    <property type="molecule type" value="Genomic_DNA"/>
</dbReference>
<dbReference type="Pfam" id="PF00892">
    <property type="entry name" value="EamA"/>
    <property type="match status" value="2"/>
</dbReference>
<name>D0GIK4_9FUSO</name>
<feature type="transmembrane region" description="Helical" evidence="1">
    <location>
        <begin position="129"/>
        <end position="146"/>
    </location>
</feature>
<feature type="transmembrane region" description="Helical" evidence="1">
    <location>
        <begin position="158"/>
        <end position="175"/>
    </location>
</feature>
<dbReference type="InterPro" id="IPR000620">
    <property type="entry name" value="EamA_dom"/>
</dbReference>
<protein>
    <recommendedName>
        <fullName evidence="2">EamA domain-containing protein</fullName>
    </recommendedName>
</protein>
<dbReference type="InterPro" id="IPR037185">
    <property type="entry name" value="EmrE-like"/>
</dbReference>
<dbReference type="eggNOG" id="COG0697">
    <property type="taxonomic scope" value="Bacteria"/>
</dbReference>
<feature type="transmembrane region" description="Helical" evidence="1">
    <location>
        <begin position="216"/>
        <end position="237"/>
    </location>
</feature>
<feature type="domain" description="EamA" evidence="2">
    <location>
        <begin position="16"/>
        <end position="143"/>
    </location>
</feature>
<evidence type="ECO:0000313" key="4">
    <source>
        <dbReference type="Proteomes" id="UP000004226"/>
    </source>
</evidence>
<sequence length="295" mass="32369">MNRQGKTEEANARIRLIVAMTIFGTIGIFVKHIPLPSSIIALARGIIGIGFLLIFTKIKKIKISFSEIKNNFPILSLSGMLIGIHWIFLFEAYHHTTVAVATLCYYLAPVFIIIASPFVLKEKLSLKKIICVTVALIGMIFVSGIFKEGGTENLQIKGILFGVGAAIIYATVILLNKHLKNISSYGMTIMQIGIAAVILLPYTAVTQNFGNLSFDFLTIVLLLIVGILNTGITYSLYFSSIKELKAQTIAIFSYIDPIVAIFLSTFLLKEKPDIYTVIGGILILGATFVSELQKD</sequence>
<dbReference type="Proteomes" id="UP000004226">
    <property type="component" value="Unassembled WGS sequence"/>
</dbReference>
<keyword evidence="1" id="KW-1133">Transmembrane helix</keyword>
<dbReference type="AlphaFoldDB" id="D0GIK4"/>
<keyword evidence="1" id="KW-0472">Membrane</keyword>